<name>A0A381NQ28_9ZZZZ</name>
<feature type="transmembrane region" description="Helical" evidence="1">
    <location>
        <begin position="223"/>
        <end position="242"/>
    </location>
</feature>
<feature type="transmembrane region" description="Helical" evidence="1">
    <location>
        <begin position="63"/>
        <end position="83"/>
    </location>
</feature>
<feature type="transmembrane region" description="Helical" evidence="1">
    <location>
        <begin position="24"/>
        <end position="51"/>
    </location>
</feature>
<dbReference type="EMBL" id="UINC01000453">
    <property type="protein sequence ID" value="SUZ55623.1"/>
    <property type="molecule type" value="Genomic_DNA"/>
</dbReference>
<proteinExistence type="predicted"/>
<evidence type="ECO:0000256" key="1">
    <source>
        <dbReference type="SAM" id="Phobius"/>
    </source>
</evidence>
<reference evidence="2" key="1">
    <citation type="submission" date="2018-05" db="EMBL/GenBank/DDBJ databases">
        <authorList>
            <person name="Lanie J.A."/>
            <person name="Ng W.-L."/>
            <person name="Kazmierczak K.M."/>
            <person name="Andrzejewski T.M."/>
            <person name="Davidsen T.M."/>
            <person name="Wayne K.J."/>
            <person name="Tettelin H."/>
            <person name="Glass J.I."/>
            <person name="Rusch D."/>
            <person name="Podicherti R."/>
            <person name="Tsui H.-C.T."/>
            <person name="Winkler M.E."/>
        </authorList>
    </citation>
    <scope>NUCLEOTIDE SEQUENCE</scope>
</reference>
<keyword evidence="1" id="KW-0812">Transmembrane</keyword>
<dbReference type="PANTHER" id="PTHR37422">
    <property type="entry name" value="TEICHURONIC ACID BIOSYNTHESIS PROTEIN TUAE"/>
    <property type="match status" value="1"/>
</dbReference>
<dbReference type="AlphaFoldDB" id="A0A381NQ28"/>
<dbReference type="InterPro" id="IPR051533">
    <property type="entry name" value="WaaL-like"/>
</dbReference>
<accession>A0A381NQ28</accession>
<organism evidence="2">
    <name type="scientific">marine metagenome</name>
    <dbReference type="NCBI Taxonomy" id="408172"/>
    <lineage>
        <taxon>unclassified sequences</taxon>
        <taxon>metagenomes</taxon>
        <taxon>ecological metagenomes</taxon>
    </lineage>
</organism>
<dbReference type="PANTHER" id="PTHR37422:SF13">
    <property type="entry name" value="LIPOPOLYSACCHARIDE BIOSYNTHESIS PROTEIN PA4999-RELATED"/>
    <property type="match status" value="1"/>
</dbReference>
<feature type="non-terminal residue" evidence="2">
    <location>
        <position position="246"/>
    </location>
</feature>
<feature type="transmembrane region" description="Helical" evidence="1">
    <location>
        <begin position="189"/>
        <end position="217"/>
    </location>
</feature>
<feature type="transmembrane region" description="Helical" evidence="1">
    <location>
        <begin position="119"/>
        <end position="137"/>
    </location>
</feature>
<protein>
    <recommendedName>
        <fullName evidence="3">O-antigen ligase domain-containing protein</fullName>
    </recommendedName>
</protein>
<evidence type="ECO:0008006" key="3">
    <source>
        <dbReference type="Google" id="ProtNLM"/>
    </source>
</evidence>
<keyword evidence="1" id="KW-0472">Membrane</keyword>
<evidence type="ECO:0000313" key="2">
    <source>
        <dbReference type="EMBL" id="SUZ55623.1"/>
    </source>
</evidence>
<keyword evidence="1" id="KW-1133">Transmembrane helix</keyword>
<sequence length="246" mass="28071">MPNIRSFHTDNVVQTLDKLIQFSLYTFAVFSMFSISVTQIAFTIGTLAWLLKIHLTKSWKETKGTQVGIAILFFCLACLLAVITSVDIESSYTHLKKLLQFAIFFWTINTVQDERQRNLLVKLLIIAGTVAALNGFSQVWDTAVTLDSRVRGTMSHFMTFAGVLMLVSLMAFGRFLFHKPKEYWLLGSMGFMCSCLLFTLTRQAWLGFFVGSVFLVFFWNKKYLLLIPLLLISLLLFGPEAIKDRM</sequence>
<feature type="transmembrane region" description="Helical" evidence="1">
    <location>
        <begin position="157"/>
        <end position="177"/>
    </location>
</feature>
<gene>
    <name evidence="2" type="ORF">METZ01_LOCUS8477</name>
</gene>